<dbReference type="PROSITE" id="PS50090">
    <property type="entry name" value="MYB_LIKE"/>
    <property type="match status" value="1"/>
</dbReference>
<evidence type="ECO:0000313" key="3">
    <source>
        <dbReference type="EMBL" id="KAH8698330.1"/>
    </source>
</evidence>
<dbReference type="EMBL" id="JAJTJA010000005">
    <property type="protein sequence ID" value="KAH8698330.1"/>
    <property type="molecule type" value="Genomic_DNA"/>
</dbReference>
<dbReference type="RefSeq" id="XP_046072794.1">
    <property type="nucleotide sequence ID" value="XM_046220208.1"/>
</dbReference>
<sequence>MPAWTPQADAELLRAIVQVKRIQVSATDWNAISTAITTKMGGDYSGNACRLHFAKIIKEGDDFTASPTKKRKNSGDDEDQAPAPKSPAKKQKKSTNAKSSAKPQVKPEVKKETCIKDEEEELLDDLESPDDY</sequence>
<feature type="compositionally biased region" description="Basic and acidic residues" evidence="1">
    <location>
        <begin position="105"/>
        <end position="116"/>
    </location>
</feature>
<name>A0AAD4KQM6_9EURO</name>
<evidence type="ECO:0000259" key="2">
    <source>
        <dbReference type="PROSITE" id="PS50090"/>
    </source>
</evidence>
<reference evidence="3" key="1">
    <citation type="submission" date="2021-12" db="EMBL/GenBank/DDBJ databases">
        <title>Convergent genome expansion in fungi linked to evolution of root-endophyte symbiosis.</title>
        <authorList>
            <consortium name="DOE Joint Genome Institute"/>
            <person name="Ke Y.-H."/>
            <person name="Bonito G."/>
            <person name="Liao H.-L."/>
            <person name="Looney B."/>
            <person name="Rojas-Flechas A."/>
            <person name="Nash J."/>
            <person name="Hameed K."/>
            <person name="Schadt C."/>
            <person name="Martin F."/>
            <person name="Crous P.W."/>
            <person name="Miettinen O."/>
            <person name="Magnuson J.K."/>
            <person name="Labbe J."/>
            <person name="Jacobson D."/>
            <person name="Doktycz M.J."/>
            <person name="Veneault-Fourrey C."/>
            <person name="Kuo A."/>
            <person name="Mondo S."/>
            <person name="Calhoun S."/>
            <person name="Riley R."/>
            <person name="Ohm R."/>
            <person name="LaButti K."/>
            <person name="Andreopoulos B."/>
            <person name="Pangilinan J."/>
            <person name="Nolan M."/>
            <person name="Tritt A."/>
            <person name="Clum A."/>
            <person name="Lipzen A."/>
            <person name="Daum C."/>
            <person name="Barry K."/>
            <person name="Grigoriev I.V."/>
            <person name="Vilgalys R."/>
        </authorList>
    </citation>
    <scope>NUCLEOTIDE SEQUENCE</scope>
    <source>
        <strain evidence="3">PMI_201</strain>
    </source>
</reference>
<proteinExistence type="predicted"/>
<dbReference type="GeneID" id="70250495"/>
<feature type="compositionally biased region" description="Acidic residues" evidence="1">
    <location>
        <begin position="117"/>
        <end position="132"/>
    </location>
</feature>
<evidence type="ECO:0000313" key="4">
    <source>
        <dbReference type="Proteomes" id="UP001201262"/>
    </source>
</evidence>
<gene>
    <name evidence="3" type="ORF">BGW36DRAFT_426042</name>
</gene>
<feature type="region of interest" description="Disordered" evidence="1">
    <location>
        <begin position="62"/>
        <end position="132"/>
    </location>
</feature>
<dbReference type="AlphaFoldDB" id="A0AAD4KQM6"/>
<protein>
    <recommendedName>
        <fullName evidence="2">Myb-like domain-containing protein</fullName>
    </recommendedName>
</protein>
<feature type="domain" description="Myb-like" evidence="2">
    <location>
        <begin position="1"/>
        <end position="57"/>
    </location>
</feature>
<comment type="caution">
    <text evidence="3">The sequence shown here is derived from an EMBL/GenBank/DDBJ whole genome shotgun (WGS) entry which is preliminary data.</text>
</comment>
<keyword evidence="4" id="KW-1185">Reference proteome</keyword>
<dbReference type="Proteomes" id="UP001201262">
    <property type="component" value="Unassembled WGS sequence"/>
</dbReference>
<organism evidence="3 4">
    <name type="scientific">Talaromyces proteolyticus</name>
    <dbReference type="NCBI Taxonomy" id="1131652"/>
    <lineage>
        <taxon>Eukaryota</taxon>
        <taxon>Fungi</taxon>
        <taxon>Dikarya</taxon>
        <taxon>Ascomycota</taxon>
        <taxon>Pezizomycotina</taxon>
        <taxon>Eurotiomycetes</taxon>
        <taxon>Eurotiomycetidae</taxon>
        <taxon>Eurotiales</taxon>
        <taxon>Trichocomaceae</taxon>
        <taxon>Talaromyces</taxon>
        <taxon>Talaromyces sect. Bacilispori</taxon>
    </lineage>
</organism>
<accession>A0AAD4KQM6</accession>
<evidence type="ECO:0000256" key="1">
    <source>
        <dbReference type="SAM" id="MobiDB-lite"/>
    </source>
</evidence>
<dbReference type="InterPro" id="IPR001005">
    <property type="entry name" value="SANT/Myb"/>
</dbReference>